<evidence type="ECO:0000313" key="2">
    <source>
        <dbReference type="Proteomes" id="UP001231649"/>
    </source>
</evidence>
<reference evidence="1" key="1">
    <citation type="submission" date="2023-03" db="EMBL/GenBank/DDBJ databases">
        <title>Chromosome-level genomes of two armyworms, Mythimna separata and Mythimna loreyi, provide insights into the biosynthesis and reception of sex pheromones.</title>
        <authorList>
            <person name="Zhao H."/>
        </authorList>
    </citation>
    <scope>NUCLEOTIDE SEQUENCE</scope>
    <source>
        <strain evidence="1">BeijingLab</strain>
    </source>
</reference>
<name>A0ACC2RBP5_9NEOP</name>
<evidence type="ECO:0000313" key="1">
    <source>
        <dbReference type="EMBL" id="KAJ8737657.1"/>
    </source>
</evidence>
<protein>
    <submittedName>
        <fullName evidence="1">Uncharacterized protein</fullName>
    </submittedName>
</protein>
<comment type="caution">
    <text evidence="1">The sequence shown here is derived from an EMBL/GenBank/DDBJ whole genome shotgun (WGS) entry which is preliminary data.</text>
</comment>
<dbReference type="Proteomes" id="UP001231649">
    <property type="component" value="Chromosome 1"/>
</dbReference>
<sequence length="219" mass="25456">MTGITRGGRFTEIKQRMICKRCQRSLRSGEGLKCGICDSCFHMRCINDPMKDHRDGGDRGYQWKCSLCQNYVSTGTSGSDIIKEKDKEKSSLMQAVNAISEKFELVNKIQLPKLNSDLAQIKTVADRIVQQNNDILRKIDEIEGKRKIDKECLSSTSRYRRRNVSLIPKSTSTLEKKEEPPLALNDKNLRYRPRRRSYLLNRIFIILNRKMNRTQSPRR</sequence>
<accession>A0ACC2RBP5</accession>
<dbReference type="EMBL" id="CM056777">
    <property type="protein sequence ID" value="KAJ8737657.1"/>
    <property type="molecule type" value="Genomic_DNA"/>
</dbReference>
<gene>
    <name evidence="1" type="ORF">PYW08_000252</name>
</gene>
<organism evidence="1 2">
    <name type="scientific">Mythimna loreyi</name>
    <dbReference type="NCBI Taxonomy" id="667449"/>
    <lineage>
        <taxon>Eukaryota</taxon>
        <taxon>Metazoa</taxon>
        <taxon>Ecdysozoa</taxon>
        <taxon>Arthropoda</taxon>
        <taxon>Hexapoda</taxon>
        <taxon>Insecta</taxon>
        <taxon>Pterygota</taxon>
        <taxon>Neoptera</taxon>
        <taxon>Endopterygota</taxon>
        <taxon>Lepidoptera</taxon>
        <taxon>Glossata</taxon>
        <taxon>Ditrysia</taxon>
        <taxon>Noctuoidea</taxon>
        <taxon>Noctuidae</taxon>
        <taxon>Noctuinae</taxon>
        <taxon>Hadenini</taxon>
        <taxon>Mythimna</taxon>
    </lineage>
</organism>
<proteinExistence type="predicted"/>
<keyword evidence="2" id="KW-1185">Reference proteome</keyword>